<dbReference type="Gene3D" id="3.40.50.1820">
    <property type="entry name" value="alpha/beta hydrolase"/>
    <property type="match status" value="1"/>
</dbReference>
<keyword evidence="2" id="KW-1185">Reference proteome</keyword>
<comment type="caution">
    <text evidence="1">The sequence shown here is derived from an EMBL/GenBank/DDBJ whole genome shotgun (WGS) entry which is preliminary data.</text>
</comment>
<protein>
    <recommendedName>
        <fullName evidence="3">Serine-threonine protein kinase</fullName>
    </recommendedName>
</protein>
<dbReference type="Proteomes" id="UP000555448">
    <property type="component" value="Unassembled WGS sequence"/>
</dbReference>
<proteinExistence type="predicted"/>
<dbReference type="SUPFAM" id="SSF53474">
    <property type="entry name" value="alpha/beta-Hydrolases"/>
    <property type="match status" value="1"/>
</dbReference>
<dbReference type="EMBL" id="JACHLR010000014">
    <property type="protein sequence ID" value="MBB4859752.1"/>
    <property type="molecule type" value="Genomic_DNA"/>
</dbReference>
<name>A0A7W7KBG1_9SPHN</name>
<evidence type="ECO:0000313" key="1">
    <source>
        <dbReference type="EMBL" id="MBB4859752.1"/>
    </source>
</evidence>
<accession>A0A7W7KBG1</accession>
<evidence type="ECO:0008006" key="3">
    <source>
        <dbReference type="Google" id="ProtNLM"/>
    </source>
</evidence>
<dbReference type="AlphaFoldDB" id="A0A7W7KBG1"/>
<sequence>METLSSLPFASLRASKTGVLSQPFAMPGGTTDLIIISHGWKNDESDARDLYDTLLTSVQRAAGPAFGEDGRRWAVAGVFWPAFRFQPDLTLLAEDGRAQDVAAASVDAAGQDLSREELAGLAGAIAVMLDVDEGDFTDGAVKAAHGGEEANIFVDRLRCLLTPAAELHADHADLLGQQSGSSLVNALRKGTDAALLFEKPERGEGGNAAGYKEVVATLRQWRRGGRAAVASVLNQATYYEMKARAGVVGAAIAPVIDQAVPASVRVHLIGHSFGARLVTSLANTLTTVRPASLSLLQGAFSHNGFGDKSSKHGGAAGVDGAFRRVVADQRISGPIMVTHTRNDTAVGLAYALASTLSQQVASGLADVAGRLIGGPEDRHGGLGANGALSLLSGEWADHVALPDAPTPRFASGKVHNVLADAIIADHNDVKNPEVARWVWAALA</sequence>
<evidence type="ECO:0000313" key="2">
    <source>
        <dbReference type="Proteomes" id="UP000555448"/>
    </source>
</evidence>
<dbReference type="RefSeq" id="WP_184247254.1">
    <property type="nucleotide sequence ID" value="NZ_JACHLR010000014.1"/>
</dbReference>
<gene>
    <name evidence="1" type="ORF">HNO88_003084</name>
</gene>
<dbReference type="InterPro" id="IPR029058">
    <property type="entry name" value="AB_hydrolase_fold"/>
</dbReference>
<reference evidence="1 2" key="1">
    <citation type="submission" date="2020-08" db="EMBL/GenBank/DDBJ databases">
        <title>Functional genomics of gut bacteria from endangered species of beetles.</title>
        <authorList>
            <person name="Carlos-Shanley C."/>
        </authorList>
    </citation>
    <scope>NUCLEOTIDE SEQUENCE [LARGE SCALE GENOMIC DNA]</scope>
    <source>
        <strain evidence="1 2">S00245</strain>
    </source>
</reference>
<organism evidence="1 2">
    <name type="scientific">Novosphingobium chloroacetimidivorans</name>
    <dbReference type="NCBI Taxonomy" id="1428314"/>
    <lineage>
        <taxon>Bacteria</taxon>
        <taxon>Pseudomonadati</taxon>
        <taxon>Pseudomonadota</taxon>
        <taxon>Alphaproteobacteria</taxon>
        <taxon>Sphingomonadales</taxon>
        <taxon>Sphingomonadaceae</taxon>
        <taxon>Novosphingobium</taxon>
    </lineage>
</organism>